<feature type="signal peptide" evidence="2">
    <location>
        <begin position="1"/>
        <end position="23"/>
    </location>
</feature>
<evidence type="ECO:0000313" key="3">
    <source>
        <dbReference type="EMBL" id="NKE66765.1"/>
    </source>
</evidence>
<dbReference type="RefSeq" id="WP_168107887.1">
    <property type="nucleotide sequence ID" value="NZ_VTOX01000004.1"/>
</dbReference>
<sequence length="123" mass="12793">MNHPILLRAALVVATLGAGSVLAQTVPSPSPVATSASPVVSDVGPRPAEDRSSVGAVVLENSMVRAQREHAFEQAASRTGVATIGRGVLRATRQKQTEADLAALRLNEAIEFRGRGAASLDDR</sequence>
<evidence type="ECO:0000256" key="1">
    <source>
        <dbReference type="SAM" id="MobiDB-lite"/>
    </source>
</evidence>
<feature type="compositionally biased region" description="Low complexity" evidence="1">
    <location>
        <begin position="26"/>
        <end position="41"/>
    </location>
</feature>
<reference evidence="3 4" key="1">
    <citation type="journal article" date="2020" name="Nature">
        <title>Bacterial chemolithoautotrophy via manganese oxidation.</title>
        <authorList>
            <person name="Yu H."/>
            <person name="Leadbetter J.R."/>
        </authorList>
    </citation>
    <scope>NUCLEOTIDE SEQUENCE [LARGE SCALE GENOMIC DNA]</scope>
    <source>
        <strain evidence="3 4">RBP-1</strain>
    </source>
</reference>
<gene>
    <name evidence="3" type="ORF">RAMLITH_13105</name>
</gene>
<keyword evidence="4" id="KW-1185">Reference proteome</keyword>
<dbReference type="Proteomes" id="UP000521868">
    <property type="component" value="Unassembled WGS sequence"/>
</dbReference>
<accession>A0A7X6DGK3</accession>
<evidence type="ECO:0008006" key="5">
    <source>
        <dbReference type="Google" id="ProtNLM"/>
    </source>
</evidence>
<organism evidence="3 4">
    <name type="scientific">Ramlibacter lithotrophicus</name>
    <dbReference type="NCBI Taxonomy" id="2606681"/>
    <lineage>
        <taxon>Bacteria</taxon>
        <taxon>Pseudomonadati</taxon>
        <taxon>Pseudomonadota</taxon>
        <taxon>Betaproteobacteria</taxon>
        <taxon>Burkholderiales</taxon>
        <taxon>Comamonadaceae</taxon>
        <taxon>Ramlibacter</taxon>
    </lineage>
</organism>
<comment type="caution">
    <text evidence="3">The sequence shown here is derived from an EMBL/GenBank/DDBJ whole genome shotgun (WGS) entry which is preliminary data.</text>
</comment>
<proteinExistence type="predicted"/>
<keyword evidence="2" id="KW-0732">Signal</keyword>
<dbReference type="EMBL" id="VTOX01000004">
    <property type="protein sequence ID" value="NKE66765.1"/>
    <property type="molecule type" value="Genomic_DNA"/>
</dbReference>
<evidence type="ECO:0000256" key="2">
    <source>
        <dbReference type="SAM" id="SignalP"/>
    </source>
</evidence>
<feature type="chain" id="PRO_5030731630" description="DUF4148 domain-containing protein" evidence="2">
    <location>
        <begin position="24"/>
        <end position="123"/>
    </location>
</feature>
<dbReference type="AlphaFoldDB" id="A0A7X6DGK3"/>
<evidence type="ECO:0000313" key="4">
    <source>
        <dbReference type="Proteomes" id="UP000521868"/>
    </source>
</evidence>
<feature type="region of interest" description="Disordered" evidence="1">
    <location>
        <begin position="26"/>
        <end position="51"/>
    </location>
</feature>
<protein>
    <recommendedName>
        <fullName evidence="5">DUF4148 domain-containing protein</fullName>
    </recommendedName>
</protein>
<name>A0A7X6DGK3_9BURK</name>